<dbReference type="InterPro" id="IPR013128">
    <property type="entry name" value="Peptidase_C1A"/>
</dbReference>
<reference evidence="9" key="1">
    <citation type="submission" date="2021-10" db="EMBL/GenBank/DDBJ databases">
        <title>Tropical sea cucumber genome reveals ecological adaptation and Cuvierian tubules defense mechanism.</title>
        <authorList>
            <person name="Chen T."/>
        </authorList>
    </citation>
    <scope>NUCLEOTIDE SEQUENCE</scope>
    <source>
        <strain evidence="9">Nanhai2018</strain>
        <tissue evidence="9">Muscle</tissue>
    </source>
</reference>
<name>A0A9Q1BW44_HOLLE</name>
<dbReference type="Pfam" id="PF00112">
    <property type="entry name" value="Peptidase_C1"/>
    <property type="match status" value="1"/>
</dbReference>
<evidence type="ECO:0000256" key="5">
    <source>
        <dbReference type="ARBA" id="ARBA00023145"/>
    </source>
</evidence>
<keyword evidence="6" id="KW-1015">Disulfide bond</keyword>
<dbReference type="InterPro" id="IPR025661">
    <property type="entry name" value="Pept_asp_AS"/>
</dbReference>
<gene>
    <name evidence="9" type="ORF">HOLleu_24217</name>
</gene>
<feature type="domain" description="Peptidase C1A papain C-terminal" evidence="7">
    <location>
        <begin position="340"/>
        <end position="557"/>
    </location>
</feature>
<proteinExistence type="inferred from homology"/>
<keyword evidence="3" id="KW-0378">Hydrolase</keyword>
<accession>A0A9Q1BW44</accession>
<dbReference type="AlphaFoldDB" id="A0A9Q1BW44"/>
<dbReference type="PRINTS" id="PR00705">
    <property type="entry name" value="PAPAIN"/>
</dbReference>
<comment type="similarity">
    <text evidence="1">Belongs to the peptidase C1 family.</text>
</comment>
<organism evidence="9 10">
    <name type="scientific">Holothuria leucospilota</name>
    <name type="common">Black long sea cucumber</name>
    <name type="synonym">Mertensiothuria leucospilota</name>
    <dbReference type="NCBI Taxonomy" id="206669"/>
    <lineage>
        <taxon>Eukaryota</taxon>
        <taxon>Metazoa</taxon>
        <taxon>Echinodermata</taxon>
        <taxon>Eleutherozoa</taxon>
        <taxon>Echinozoa</taxon>
        <taxon>Holothuroidea</taxon>
        <taxon>Aspidochirotacea</taxon>
        <taxon>Aspidochirotida</taxon>
        <taxon>Holothuriidae</taxon>
        <taxon>Holothuria</taxon>
    </lineage>
</organism>
<dbReference type="InterPro" id="IPR025660">
    <property type="entry name" value="Pept_his_AS"/>
</dbReference>
<dbReference type="Proteomes" id="UP001152320">
    <property type="component" value="Chromosome 11"/>
</dbReference>
<dbReference type="SUPFAM" id="SSF54001">
    <property type="entry name" value="Cysteine proteinases"/>
    <property type="match status" value="1"/>
</dbReference>
<dbReference type="InterPro" id="IPR000668">
    <property type="entry name" value="Peptidase_C1A_C"/>
</dbReference>
<keyword evidence="10" id="KW-1185">Reference proteome</keyword>
<dbReference type="Gene3D" id="3.90.70.10">
    <property type="entry name" value="Cysteine proteinases"/>
    <property type="match status" value="1"/>
</dbReference>
<evidence type="ECO:0000313" key="9">
    <source>
        <dbReference type="EMBL" id="KAJ8033850.1"/>
    </source>
</evidence>
<evidence type="ECO:0000259" key="7">
    <source>
        <dbReference type="SMART" id="SM00645"/>
    </source>
</evidence>
<comment type="caution">
    <text evidence="9">The sequence shown here is derived from an EMBL/GenBank/DDBJ whole genome shotgun (WGS) entry which is preliminary data.</text>
</comment>
<protein>
    <submittedName>
        <fullName evidence="9">Counting factor associated protein D</fullName>
    </submittedName>
</protein>
<dbReference type="SMART" id="SM00645">
    <property type="entry name" value="Pept_C1"/>
    <property type="match status" value="1"/>
</dbReference>
<dbReference type="PROSITE" id="PS00640">
    <property type="entry name" value="THIOL_PROTEASE_ASN"/>
    <property type="match status" value="1"/>
</dbReference>
<evidence type="ECO:0000256" key="3">
    <source>
        <dbReference type="ARBA" id="ARBA00022801"/>
    </source>
</evidence>
<dbReference type="SMART" id="SM00848">
    <property type="entry name" value="Inhibitor_I29"/>
    <property type="match status" value="1"/>
</dbReference>
<dbReference type="PROSITE" id="PS00639">
    <property type="entry name" value="THIOL_PROTEASE_HIS"/>
    <property type="match status" value="1"/>
</dbReference>
<dbReference type="PANTHER" id="PTHR12411">
    <property type="entry name" value="CYSTEINE PROTEASE FAMILY C1-RELATED"/>
    <property type="match status" value="1"/>
</dbReference>
<dbReference type="EMBL" id="JAIZAY010000011">
    <property type="protein sequence ID" value="KAJ8033850.1"/>
    <property type="molecule type" value="Genomic_DNA"/>
</dbReference>
<dbReference type="InterPro" id="IPR013201">
    <property type="entry name" value="Prot_inhib_I29"/>
</dbReference>
<dbReference type="GO" id="GO:0008234">
    <property type="term" value="F:cysteine-type peptidase activity"/>
    <property type="evidence" value="ECO:0007669"/>
    <property type="project" value="UniProtKB-KW"/>
</dbReference>
<feature type="domain" description="Cathepsin propeptide inhibitor" evidence="8">
    <location>
        <begin position="256"/>
        <end position="312"/>
    </location>
</feature>
<keyword evidence="2" id="KW-0645">Protease</keyword>
<keyword evidence="5" id="KW-0865">Zymogen</keyword>
<dbReference type="Pfam" id="PF08246">
    <property type="entry name" value="Inhibitor_I29"/>
    <property type="match status" value="1"/>
</dbReference>
<evidence type="ECO:0000259" key="8">
    <source>
        <dbReference type="SMART" id="SM00848"/>
    </source>
</evidence>
<dbReference type="InterPro" id="IPR000169">
    <property type="entry name" value="Pept_cys_AS"/>
</dbReference>
<evidence type="ECO:0000256" key="4">
    <source>
        <dbReference type="ARBA" id="ARBA00022807"/>
    </source>
</evidence>
<dbReference type="CDD" id="cd02248">
    <property type="entry name" value="Peptidase_C1A"/>
    <property type="match status" value="1"/>
</dbReference>
<dbReference type="OrthoDB" id="65740at2759"/>
<evidence type="ECO:0000256" key="2">
    <source>
        <dbReference type="ARBA" id="ARBA00022670"/>
    </source>
</evidence>
<evidence type="ECO:0000256" key="6">
    <source>
        <dbReference type="ARBA" id="ARBA00023157"/>
    </source>
</evidence>
<keyword evidence="4" id="KW-0788">Thiol protease</keyword>
<dbReference type="PROSITE" id="PS00139">
    <property type="entry name" value="THIOL_PROTEASE_CYS"/>
    <property type="match status" value="1"/>
</dbReference>
<dbReference type="InterPro" id="IPR039417">
    <property type="entry name" value="Peptidase_C1A_papain-like"/>
</dbReference>
<evidence type="ECO:0000256" key="1">
    <source>
        <dbReference type="ARBA" id="ARBA00008455"/>
    </source>
</evidence>
<sequence>MRLSQPIIFTKMNLTYNVLIFVSLLGLPAIVYCLPSISPPKFGSSYHARGSLNLPYAELEEPFEFYYDAANSRSHVNFYHGLDHIITRGDMYKYGTTFKVSPETVDTTVSTACFQVNGTSTDPIDTPQTVLPDLSGFKFMGVVEHEGKKANKWVNVTKAYTRSNTYTFLTTTSDPIVPVRYIMEGFDSLLGSHYDKYIVEYTFFDDKTPLKESDFAVPEGLKCKSFPGPGIENHIVMNPLQEIINPERGDRYHQLFDEYKKSYGKEYQDAKEHVERLTRFRHNVRFIHSKNRQNLPYRLRINHLADRHKDELGMIRGRLTSQGPNNGKPFDLSEINLKDIPDTVDWRISGAVTQVKDQAVCGSCWSFGTTGTIEGAYFLKYGTRVRLSQQNLIDCSWGFGNNGCDGGEEWRAYEWMMKYGGLESEEEYGAYIGQNGKCHFNKTQAVAKIKQYTNVTSGNQTELKIAIAKKGPVAVGIDASHLSFSFYSEGVYFEKDCGNTPDDLDHAVLAVGYGNFEGQDYWLVKNSWSTYWGNNGYVLMSLKDNNCGVATDATFVELE</sequence>
<dbReference type="FunFam" id="3.90.70.10:FF:000087">
    <property type="entry name" value="Counting factor associated protein D"/>
    <property type="match status" value="1"/>
</dbReference>
<dbReference type="InterPro" id="IPR038765">
    <property type="entry name" value="Papain-like_cys_pep_sf"/>
</dbReference>
<dbReference type="GO" id="GO:0006508">
    <property type="term" value="P:proteolysis"/>
    <property type="evidence" value="ECO:0007669"/>
    <property type="project" value="UniProtKB-KW"/>
</dbReference>
<evidence type="ECO:0000313" key="10">
    <source>
        <dbReference type="Proteomes" id="UP001152320"/>
    </source>
</evidence>